<dbReference type="Pfam" id="PF02624">
    <property type="entry name" value="YcaO"/>
    <property type="match status" value="1"/>
</dbReference>
<evidence type="ECO:0000313" key="3">
    <source>
        <dbReference type="EMBL" id="MBA2951921.1"/>
    </source>
</evidence>
<dbReference type="NCBIfam" id="TIGR04267">
    <property type="entry name" value="mod_HExxH"/>
    <property type="match status" value="1"/>
</dbReference>
<proteinExistence type="predicted"/>
<comment type="caution">
    <text evidence="3">The sequence shown here is derived from an EMBL/GenBank/DDBJ whole genome shotgun (WGS) entry which is preliminary data.</text>
</comment>
<reference evidence="3 4" key="1">
    <citation type="submission" date="2020-07" db="EMBL/GenBank/DDBJ databases">
        <title>Streptomyces isolated from Indian soil.</title>
        <authorList>
            <person name="Mandal S."/>
            <person name="Maiti P.K."/>
        </authorList>
    </citation>
    <scope>NUCLEOTIDE SEQUENCE [LARGE SCALE GENOMIC DNA]</scope>
    <source>
        <strain evidence="3 4">PSKA28</strain>
    </source>
</reference>
<organism evidence="3 4">
    <name type="scientific">Streptomyces himalayensis subsp. himalayensis</name>
    <dbReference type="NCBI Taxonomy" id="2756131"/>
    <lineage>
        <taxon>Bacteria</taxon>
        <taxon>Bacillati</taxon>
        <taxon>Actinomycetota</taxon>
        <taxon>Actinomycetes</taxon>
        <taxon>Kitasatosporales</taxon>
        <taxon>Streptomycetaceae</taxon>
        <taxon>Streptomyces</taxon>
        <taxon>Streptomyces himalayensis</taxon>
    </lineage>
</organism>
<dbReference type="InterPro" id="IPR026337">
    <property type="entry name" value="AKG_HExxH"/>
</dbReference>
<dbReference type="Proteomes" id="UP000545761">
    <property type="component" value="Unassembled WGS sequence"/>
</dbReference>
<feature type="compositionally biased region" description="Basic residues" evidence="1">
    <location>
        <begin position="222"/>
        <end position="231"/>
    </location>
</feature>
<protein>
    <submittedName>
        <fullName evidence="3">YcaO-like family protein</fullName>
    </submittedName>
</protein>
<name>A0A7W0IEA5_9ACTN</name>
<dbReference type="InterPro" id="IPR003776">
    <property type="entry name" value="YcaO-like_dom"/>
</dbReference>
<dbReference type="AlphaFoldDB" id="A0A7W0IEA5"/>
<evidence type="ECO:0000256" key="1">
    <source>
        <dbReference type="SAM" id="MobiDB-lite"/>
    </source>
</evidence>
<feature type="compositionally biased region" description="Gly residues" evidence="1">
    <location>
        <begin position="281"/>
        <end position="290"/>
    </location>
</feature>
<evidence type="ECO:0000259" key="2">
    <source>
        <dbReference type="Pfam" id="PF02624"/>
    </source>
</evidence>
<feature type="region of interest" description="Disordered" evidence="1">
    <location>
        <begin position="222"/>
        <end position="291"/>
    </location>
</feature>
<evidence type="ECO:0000313" key="4">
    <source>
        <dbReference type="Proteomes" id="UP000545761"/>
    </source>
</evidence>
<sequence>MAKEELVVLARSVRRLSPAGVHRFFTLAKSPPSPDEGPGIAELFRAGAVDGAATTVLEQTDEPWVRDGLAQAVASLGGTEDDPAPVLVGFPVALRPALERARAALELAWPEAWEEHHALIRYLVYADAPQLRSATTGSTFGAVYVGVDEAADPLRMFQVLLHETGHHALDLRDKFTGFLANPDAMASHPLRNDPRPLRGVLHAAFALWRMAEGLRRYAHYRAGGHGRRPSRRAPVAGAVGDPGGPACSDSPDPRQHGRVDPGRRAPQAQPQSAHPRPRPSGGPGAHGGGVVTAQAGLFDKRVDRSTDDAANLADRWGYAAEWEMLELADGSIVFHHLKGRQFTLRDPGEGLRGLLRRLDAGAVSPLELAGQDREAAKRLMLSLAPLIRTGILVTDLEDRVTAIAGARDDIGGMAFDFAAGPPHGTQRRTTCTTDDALEPHLSAAGATVPQRPDTELARLVDRCARLGSAVLRADLTHPRHGVPVVRVVAPGLAFAERHNHG</sequence>
<dbReference type="RefSeq" id="WP_181662829.1">
    <property type="nucleotide sequence ID" value="NZ_JACEHE010000061.1"/>
</dbReference>
<accession>A0A7W0IEA5</accession>
<gene>
    <name evidence="3" type="ORF">H1D24_40820</name>
</gene>
<feature type="compositionally biased region" description="Basic and acidic residues" evidence="1">
    <location>
        <begin position="251"/>
        <end position="263"/>
    </location>
</feature>
<dbReference type="EMBL" id="JACEHE010000061">
    <property type="protein sequence ID" value="MBA2951921.1"/>
    <property type="molecule type" value="Genomic_DNA"/>
</dbReference>
<dbReference type="Gene3D" id="3.30.1330.230">
    <property type="match status" value="1"/>
</dbReference>
<feature type="domain" description="YcaO" evidence="2">
    <location>
        <begin position="399"/>
        <end position="492"/>
    </location>
</feature>